<feature type="signal peptide" evidence="8">
    <location>
        <begin position="1"/>
        <end position="35"/>
    </location>
</feature>
<evidence type="ECO:0000256" key="3">
    <source>
        <dbReference type="ARBA" id="ARBA00022801"/>
    </source>
</evidence>
<keyword evidence="4" id="KW-1015">Disulfide bond</keyword>
<protein>
    <submittedName>
        <fullName evidence="10">Glycoside hydrolase family 9 protein</fullName>
    </submittedName>
</protein>
<feature type="domain" description="Ig-like" evidence="9">
    <location>
        <begin position="1049"/>
        <end position="1135"/>
    </location>
</feature>
<feature type="domain" description="Ig-like" evidence="9">
    <location>
        <begin position="952"/>
        <end position="1038"/>
    </location>
</feature>
<dbReference type="SUPFAM" id="SSF81296">
    <property type="entry name" value="E set domains"/>
    <property type="match status" value="1"/>
</dbReference>
<dbReference type="Pfam" id="PF07679">
    <property type="entry name" value="I-set"/>
    <property type="match status" value="3"/>
</dbReference>
<evidence type="ECO:0000313" key="11">
    <source>
        <dbReference type="Proteomes" id="UP001529338"/>
    </source>
</evidence>
<dbReference type="SUPFAM" id="SSF48208">
    <property type="entry name" value="Six-hairpin glycosidases"/>
    <property type="match status" value="1"/>
</dbReference>
<keyword evidence="3 10" id="KW-0378">Hydrolase</keyword>
<dbReference type="InterPro" id="IPR014756">
    <property type="entry name" value="Ig_E-set"/>
</dbReference>
<evidence type="ECO:0000259" key="9">
    <source>
        <dbReference type="PROSITE" id="PS50835"/>
    </source>
</evidence>
<organism evidence="10 11">
    <name type="scientific">Cellulomonas alba</name>
    <dbReference type="NCBI Taxonomy" id="3053467"/>
    <lineage>
        <taxon>Bacteria</taxon>
        <taxon>Bacillati</taxon>
        <taxon>Actinomycetota</taxon>
        <taxon>Actinomycetes</taxon>
        <taxon>Micrococcales</taxon>
        <taxon>Cellulomonadaceae</taxon>
        <taxon>Cellulomonas</taxon>
    </lineage>
</organism>
<dbReference type="PROSITE" id="PS51318">
    <property type="entry name" value="TAT"/>
    <property type="match status" value="1"/>
</dbReference>
<dbReference type="InterPro" id="IPR001701">
    <property type="entry name" value="Glyco_hydro_9"/>
</dbReference>
<name>A0ABT7SIV9_9CELL</name>
<dbReference type="InterPro" id="IPR013783">
    <property type="entry name" value="Ig-like_fold"/>
</dbReference>
<dbReference type="InterPro" id="IPR003599">
    <property type="entry name" value="Ig_sub"/>
</dbReference>
<accession>A0ABT7SIV9</accession>
<keyword evidence="6" id="KW-0393">Immunoglobulin domain</keyword>
<evidence type="ECO:0000256" key="5">
    <source>
        <dbReference type="ARBA" id="ARBA00023277"/>
    </source>
</evidence>
<dbReference type="InterPro" id="IPR012341">
    <property type="entry name" value="6hp_glycosidase-like_sf"/>
</dbReference>
<evidence type="ECO:0000256" key="2">
    <source>
        <dbReference type="ARBA" id="ARBA00022737"/>
    </source>
</evidence>
<evidence type="ECO:0000313" key="10">
    <source>
        <dbReference type="EMBL" id="MDM7856118.1"/>
    </source>
</evidence>
<dbReference type="Pfam" id="PF02927">
    <property type="entry name" value="CelD_N"/>
    <property type="match status" value="1"/>
</dbReference>
<dbReference type="CDD" id="cd02850">
    <property type="entry name" value="E_set_Cellulase_N"/>
    <property type="match status" value="1"/>
</dbReference>
<dbReference type="Pfam" id="PF02018">
    <property type="entry name" value="CBM_4_9"/>
    <property type="match status" value="1"/>
</dbReference>
<dbReference type="InterPro" id="IPR051170">
    <property type="entry name" value="Neural/epithelial_adhesion"/>
</dbReference>
<keyword evidence="11" id="KW-1185">Reference proteome</keyword>
<gene>
    <name evidence="10" type="ORF">QRT04_14365</name>
</gene>
<dbReference type="Gene3D" id="2.60.120.260">
    <property type="entry name" value="Galactose-binding domain-like"/>
    <property type="match status" value="2"/>
</dbReference>
<dbReference type="Proteomes" id="UP001529338">
    <property type="component" value="Unassembled WGS sequence"/>
</dbReference>
<dbReference type="GO" id="GO:0016787">
    <property type="term" value="F:hydrolase activity"/>
    <property type="evidence" value="ECO:0007669"/>
    <property type="project" value="UniProtKB-KW"/>
</dbReference>
<comment type="caution">
    <text evidence="10">The sequence shown here is derived from an EMBL/GenBank/DDBJ whole genome shotgun (WGS) entry which is preliminary data.</text>
</comment>
<dbReference type="InterPro" id="IPR036179">
    <property type="entry name" value="Ig-like_dom_sf"/>
</dbReference>
<dbReference type="SUPFAM" id="SSF48726">
    <property type="entry name" value="Immunoglobulin"/>
    <property type="match status" value="3"/>
</dbReference>
<keyword evidence="7" id="KW-0624">Polysaccharide degradation</keyword>
<evidence type="ECO:0000256" key="1">
    <source>
        <dbReference type="ARBA" id="ARBA00007072"/>
    </source>
</evidence>
<dbReference type="InterPro" id="IPR008979">
    <property type="entry name" value="Galactose-bd-like_sf"/>
</dbReference>
<dbReference type="Pfam" id="PF00759">
    <property type="entry name" value="Glyco_hydro_9"/>
    <property type="match status" value="1"/>
</dbReference>
<dbReference type="RefSeq" id="WP_289456193.1">
    <property type="nucleotide sequence ID" value="NZ_JAUCGQ010000002.1"/>
</dbReference>
<keyword evidence="2" id="KW-0677">Repeat</keyword>
<sequence length="1229" mass="126959">MVSSQHPSRLRAGVATAASAAVVAMAVVAAPAAQAAAPVSYVSDDFSTGTQGWYTWGIPGAADASTGELCAAVPADAGGNPWDGALQVDGVAFKDGAPTTISFTAHATASADLTLQTGGSYPDVVQKSVHVGPDAQSFELDVTPAGWSTDTGSISLQVGANAQPFTLCIDDVVLATDTEVLPSTTFDGTLPDGWSLSDGYTVTSAAGDGDLCFAVPAGTGQYTGLVDNGVPLQQGSRYRLTYTATATPASQVRSLVGEGNEPWATFKDSVDVLNDTPKTVSFEFDAPETLPTDGDAQVGQVALQTGAGAADHGYTLCLTSISLLKLAAGPKPYEPDTGSAVRVNQVGYLPDGPKNATLVSDASAGQQWQLLDGSDAVVATGTATPAGVDPTAGVAVQTIDFSDWSTPGEGYRLKVGDDASDPFTIGADIYQSLRTDALDYFYKVRSGIDIEASIAGAGNARSAGHVASADPSKNPVGTKNKGDLDVPCLTSAQDGASWSYGTWTCPDGYTRDVVGGWYDAGDHGKYVVNGGIAVAQLLSEYERSQQAPTSDHALGDGTLAVPETGNAVPDILDEAKWELDFLLSMQVPVGTGMTYEGQDLDGMVHHKIHDVGWTGLPLDPAADPQARALARPSTAATLNLAAVAAQGARVFAQYEDAFPGYSEKLLAASELAYASAVRVPDLYAPASAGNNGGGAYDDTKVGDEFYWAAAELYLSTHQQQYADAVEASPFQTDQSIWSQSGFSWGSTAALGRLDLATVPNPLPDRAATQASVVAGADAYLAWQHASPFGTSYPGDPDGSYAWGSTSALDNNDVVLATAFDLTGATKYRDAVLESMDYLLGRNALNHSYVTGYGARYTVHQHSRWLESSLTGETPAGSLSGGPNSQSATWDPTIAALYDPTSHPCAPQACYVDDRAAWSVNEVAINWASSLSWVAAFVADQDGGAKAPVAGVPSIVTQPLNQQVQVGRSATLTVAVAGSPTPAVRWQSKGRTASTWADLAGKTGTSLTVTGTVALDGAQYRAVASNAYGSATSDAATLRVQAAPVTTVAPTITAQPRSVTKRVGATATFTVKATGTPAPTIQWQSRAKGSTAWKNVKGATGTTLRVTVKASLSGTHYRAVATNVAGRAVSASAALVVAKAKPHITADPASAKAKVGARVTFTVGVVAYPSAHVQWYVQRPHGRWVRITGATHRSLVVTAATFRSGSHYRAVVTNSYGTATSAAATLTVRR</sequence>
<evidence type="ECO:0000256" key="7">
    <source>
        <dbReference type="ARBA" id="ARBA00023326"/>
    </source>
</evidence>
<dbReference type="SUPFAM" id="SSF49785">
    <property type="entry name" value="Galactose-binding domain-like"/>
    <property type="match status" value="2"/>
</dbReference>
<dbReference type="InterPro" id="IPR008928">
    <property type="entry name" value="6-hairpin_glycosidase_sf"/>
</dbReference>
<dbReference type="SMART" id="SM00409">
    <property type="entry name" value="IG"/>
    <property type="match status" value="3"/>
</dbReference>
<dbReference type="EMBL" id="JAUCGQ010000002">
    <property type="protein sequence ID" value="MDM7856118.1"/>
    <property type="molecule type" value="Genomic_DNA"/>
</dbReference>
<dbReference type="PROSITE" id="PS50835">
    <property type="entry name" value="IG_LIKE"/>
    <property type="match status" value="3"/>
</dbReference>
<comment type="similarity">
    <text evidence="1">Belongs to the glycosyl hydrolase 9 (cellulase E) family.</text>
</comment>
<dbReference type="InterPro" id="IPR013098">
    <property type="entry name" value="Ig_I-set"/>
</dbReference>
<proteinExistence type="inferred from homology"/>
<reference evidence="10 11" key="1">
    <citation type="submission" date="2023-06" db="EMBL/GenBank/DDBJ databases">
        <title>Cellulomonas sp. MW4 Whole genome sequence.</title>
        <authorList>
            <person name="Park S."/>
        </authorList>
    </citation>
    <scope>NUCLEOTIDE SEQUENCE [LARGE SCALE GENOMIC DNA]</scope>
    <source>
        <strain evidence="10 11">MW4</strain>
    </source>
</reference>
<evidence type="ECO:0000256" key="6">
    <source>
        <dbReference type="ARBA" id="ARBA00023319"/>
    </source>
</evidence>
<keyword evidence="5" id="KW-0119">Carbohydrate metabolism</keyword>
<dbReference type="PANTHER" id="PTHR12231">
    <property type="entry name" value="CTX-RELATED TYPE I TRANSMEMBRANE PROTEIN"/>
    <property type="match status" value="1"/>
</dbReference>
<keyword evidence="8" id="KW-0732">Signal</keyword>
<dbReference type="InterPro" id="IPR006311">
    <property type="entry name" value="TAT_signal"/>
</dbReference>
<evidence type="ECO:0000256" key="8">
    <source>
        <dbReference type="SAM" id="SignalP"/>
    </source>
</evidence>
<dbReference type="InterPro" id="IPR003305">
    <property type="entry name" value="CenC_carb-bd"/>
</dbReference>
<dbReference type="InterPro" id="IPR004197">
    <property type="entry name" value="Cellulase_Ig-like"/>
</dbReference>
<feature type="chain" id="PRO_5046665678" evidence="8">
    <location>
        <begin position="36"/>
        <end position="1229"/>
    </location>
</feature>
<dbReference type="Gene3D" id="2.60.40.10">
    <property type="entry name" value="Immunoglobulins"/>
    <property type="match status" value="4"/>
</dbReference>
<evidence type="ECO:0000256" key="4">
    <source>
        <dbReference type="ARBA" id="ARBA00023157"/>
    </source>
</evidence>
<feature type="domain" description="Ig-like" evidence="9">
    <location>
        <begin position="1141"/>
        <end position="1226"/>
    </location>
</feature>
<dbReference type="PANTHER" id="PTHR12231:SF253">
    <property type="entry name" value="DPR-INTERACTING PROTEIN ETA, ISOFORM B-RELATED"/>
    <property type="match status" value="1"/>
</dbReference>
<dbReference type="InterPro" id="IPR007110">
    <property type="entry name" value="Ig-like_dom"/>
</dbReference>
<dbReference type="Gene3D" id="1.50.10.10">
    <property type="match status" value="1"/>
</dbReference>